<evidence type="ECO:0008006" key="4">
    <source>
        <dbReference type="Google" id="ProtNLM"/>
    </source>
</evidence>
<evidence type="ECO:0000313" key="2">
    <source>
        <dbReference type="EMBL" id="GAA1590361.1"/>
    </source>
</evidence>
<comment type="caution">
    <text evidence="2">The sequence shown here is derived from an EMBL/GenBank/DDBJ whole genome shotgun (WGS) entry which is preliminary data.</text>
</comment>
<accession>A0ABP4PW33</accession>
<feature type="region of interest" description="Disordered" evidence="1">
    <location>
        <begin position="147"/>
        <end position="179"/>
    </location>
</feature>
<keyword evidence="3" id="KW-1185">Reference proteome</keyword>
<name>A0ABP4PW33_9ACTN</name>
<dbReference type="Proteomes" id="UP001500393">
    <property type="component" value="Unassembled WGS sequence"/>
</dbReference>
<proteinExistence type="predicted"/>
<organism evidence="2 3">
    <name type="scientific">Kribbella sancticallisti</name>
    <dbReference type="NCBI Taxonomy" id="460087"/>
    <lineage>
        <taxon>Bacteria</taxon>
        <taxon>Bacillati</taxon>
        <taxon>Actinomycetota</taxon>
        <taxon>Actinomycetes</taxon>
        <taxon>Propionibacteriales</taxon>
        <taxon>Kribbellaceae</taxon>
        <taxon>Kribbella</taxon>
    </lineage>
</organism>
<protein>
    <recommendedName>
        <fullName evidence="4">DUF222 domain-containing protein</fullName>
    </recommendedName>
</protein>
<reference evidence="3" key="1">
    <citation type="journal article" date="2019" name="Int. J. Syst. Evol. Microbiol.">
        <title>The Global Catalogue of Microorganisms (GCM) 10K type strain sequencing project: providing services to taxonomists for standard genome sequencing and annotation.</title>
        <authorList>
            <consortium name="The Broad Institute Genomics Platform"/>
            <consortium name="The Broad Institute Genome Sequencing Center for Infectious Disease"/>
            <person name="Wu L."/>
            <person name="Ma J."/>
        </authorList>
    </citation>
    <scope>NUCLEOTIDE SEQUENCE [LARGE SCALE GENOMIC DNA]</scope>
    <source>
        <strain evidence="3">JCM 14969</strain>
    </source>
</reference>
<gene>
    <name evidence="2" type="ORF">GCM10009789_50020</name>
</gene>
<evidence type="ECO:0000256" key="1">
    <source>
        <dbReference type="SAM" id="MobiDB-lite"/>
    </source>
</evidence>
<evidence type="ECO:0000313" key="3">
    <source>
        <dbReference type="Proteomes" id="UP001500393"/>
    </source>
</evidence>
<sequence>MDPALGWSRGLSVEVGGAGRVAQAGIVLPRLLADRVGLTTGLSGVLARAGFTPPRDRGRALTDAACALAAGASCLSDIEAMTAQVEIFGPGGGASNTTMLRVLNELAVRLGVDGLPGRKLAKAMAGARAKAWAQIVARHGQLPEVLVAGTDLTRPQSGSRRRGASSGAVRPAGRDTDRG</sequence>
<dbReference type="EMBL" id="BAAAOS010000035">
    <property type="protein sequence ID" value="GAA1590361.1"/>
    <property type="molecule type" value="Genomic_DNA"/>
</dbReference>